<protein>
    <recommendedName>
        <fullName evidence="4">EF-hand domain-containing protein</fullName>
    </recommendedName>
</protein>
<keyword evidence="1" id="KW-0732">Signal</keyword>
<reference evidence="2 3" key="1">
    <citation type="submission" date="2019-02" db="EMBL/GenBank/DDBJ databases">
        <title>Deep-cultivation of Planctomycetes and their phenomic and genomic characterization uncovers novel biology.</title>
        <authorList>
            <person name="Wiegand S."/>
            <person name="Jogler M."/>
            <person name="Boedeker C."/>
            <person name="Pinto D."/>
            <person name="Vollmers J."/>
            <person name="Rivas-Marin E."/>
            <person name="Kohn T."/>
            <person name="Peeters S.H."/>
            <person name="Heuer A."/>
            <person name="Rast P."/>
            <person name="Oberbeckmann S."/>
            <person name="Bunk B."/>
            <person name="Jeske O."/>
            <person name="Meyerdierks A."/>
            <person name="Storesund J.E."/>
            <person name="Kallscheuer N."/>
            <person name="Luecker S."/>
            <person name="Lage O.M."/>
            <person name="Pohl T."/>
            <person name="Merkel B.J."/>
            <person name="Hornburger P."/>
            <person name="Mueller R.-W."/>
            <person name="Bruemmer F."/>
            <person name="Labrenz M."/>
            <person name="Spormann A.M."/>
            <person name="Op den Camp H."/>
            <person name="Overmann J."/>
            <person name="Amann R."/>
            <person name="Jetten M.S.M."/>
            <person name="Mascher T."/>
            <person name="Medema M.H."/>
            <person name="Devos D.P."/>
            <person name="Kaster A.-K."/>
            <person name="Ovreas L."/>
            <person name="Rohde M."/>
            <person name="Galperin M.Y."/>
            <person name="Jogler C."/>
        </authorList>
    </citation>
    <scope>NUCLEOTIDE SEQUENCE [LARGE SCALE GENOMIC DNA]</scope>
    <source>
        <strain evidence="2 3">Pla163</strain>
    </source>
</reference>
<evidence type="ECO:0000256" key="1">
    <source>
        <dbReference type="SAM" id="SignalP"/>
    </source>
</evidence>
<dbReference type="Proteomes" id="UP000319342">
    <property type="component" value="Chromosome"/>
</dbReference>
<dbReference type="EMBL" id="CP036290">
    <property type="protein sequence ID" value="QDU83008.1"/>
    <property type="molecule type" value="Genomic_DNA"/>
</dbReference>
<accession>A0A518CUW9</accession>
<sequence length="305" mass="32166" precursor="true">MASLVVSGLVTAAAASWTWSVAAADEVSATAMDPTLDSDHDGVVDVFELIMGTNLASADTDQDGCGDAEEIARLSDPRDQYSLPESDDTHLGQYAFVADDTFHLVTLTYLPYAIVDWHGFDLRLGFKNTAGQVELIPQVYQQFATVAFIPGAVTNSLIVKLEIKVPASLFENIGPFAFFATLSTQPGTAPKTAAATNIEQVAGVFAAVEKSTTSVVAPRNYWSQNGSGPSLSIRPIVVSDEVPVAFTIGQICLQSTTEVGYSNGIVELLIDSSSCEPADAYCSPNCPFEAGNTKELADPLALIGG</sequence>
<name>A0A518CUW9_9BACT</name>
<keyword evidence="3" id="KW-1185">Reference proteome</keyword>
<evidence type="ECO:0000313" key="3">
    <source>
        <dbReference type="Proteomes" id="UP000319342"/>
    </source>
</evidence>
<proteinExistence type="predicted"/>
<gene>
    <name evidence="2" type="ORF">Pla163_01040</name>
</gene>
<feature type="chain" id="PRO_5021886689" description="EF-hand domain-containing protein" evidence="1">
    <location>
        <begin position="24"/>
        <end position="305"/>
    </location>
</feature>
<dbReference type="PROSITE" id="PS00018">
    <property type="entry name" value="EF_HAND_1"/>
    <property type="match status" value="1"/>
</dbReference>
<dbReference type="AlphaFoldDB" id="A0A518CUW9"/>
<dbReference type="InterPro" id="IPR018247">
    <property type="entry name" value="EF_Hand_1_Ca_BS"/>
</dbReference>
<evidence type="ECO:0008006" key="4">
    <source>
        <dbReference type="Google" id="ProtNLM"/>
    </source>
</evidence>
<evidence type="ECO:0000313" key="2">
    <source>
        <dbReference type="EMBL" id="QDU83008.1"/>
    </source>
</evidence>
<organism evidence="2 3">
    <name type="scientific">Rohdeia mirabilis</name>
    <dbReference type="NCBI Taxonomy" id="2528008"/>
    <lineage>
        <taxon>Bacteria</taxon>
        <taxon>Pseudomonadati</taxon>
        <taxon>Planctomycetota</taxon>
        <taxon>Planctomycetia</taxon>
        <taxon>Planctomycetia incertae sedis</taxon>
        <taxon>Rohdeia</taxon>
    </lineage>
</organism>
<feature type="signal peptide" evidence="1">
    <location>
        <begin position="1"/>
        <end position="23"/>
    </location>
</feature>